<dbReference type="PIRSF" id="PIRSF006779">
    <property type="entry name" value="UCP006779"/>
    <property type="match status" value="1"/>
</dbReference>
<dbReference type="Gene3D" id="3.40.50.10790">
    <property type="entry name" value="S-adenosyl-l-methionine hydroxide adenosyltransferase, N-terminal"/>
    <property type="match status" value="1"/>
</dbReference>
<evidence type="ECO:0000256" key="2">
    <source>
        <dbReference type="ARBA" id="ARBA00024035"/>
    </source>
</evidence>
<evidence type="ECO:0000256" key="1">
    <source>
        <dbReference type="ARBA" id="ARBA00022691"/>
    </source>
</evidence>
<dbReference type="GO" id="GO:0016740">
    <property type="term" value="F:transferase activity"/>
    <property type="evidence" value="ECO:0007669"/>
    <property type="project" value="UniProtKB-KW"/>
</dbReference>
<dbReference type="SUPFAM" id="SSF102522">
    <property type="entry name" value="Bacterial fluorinating enzyme, N-terminal domain"/>
    <property type="match status" value="1"/>
</dbReference>
<keyword evidence="1" id="KW-0949">S-adenosyl-L-methionine</keyword>
<evidence type="ECO:0000313" key="5">
    <source>
        <dbReference type="EMBL" id="CAD6490938.1"/>
    </source>
</evidence>
<dbReference type="SUPFAM" id="SSF101852">
    <property type="entry name" value="Bacterial fluorinating enzyme, C-terminal domain"/>
    <property type="match status" value="1"/>
</dbReference>
<protein>
    <submittedName>
        <fullName evidence="5">Chlorinase</fullName>
        <ecNumber evidence="5">2.5.1.-</ecNumber>
    </submittedName>
</protein>
<dbReference type="Pfam" id="PF01887">
    <property type="entry name" value="SAM_HAT_N"/>
    <property type="match status" value="1"/>
</dbReference>
<dbReference type="PANTHER" id="PTHR35092:SF1">
    <property type="entry name" value="CHLORINASE MJ1651"/>
    <property type="match status" value="1"/>
</dbReference>
<feature type="domain" description="S-adenosyl-l-methionine hydroxide adenosyltransferase N-terminal" evidence="3">
    <location>
        <begin position="4"/>
        <end position="148"/>
    </location>
</feature>
<comment type="caution">
    <text evidence="5">The sequence shown here is derived from an EMBL/GenBank/DDBJ whole genome shotgun (WGS) entry which is preliminary data.</text>
</comment>
<comment type="similarity">
    <text evidence="2">Belongs to the SAM hydrolase / SAM-dependent halogenase family.</text>
</comment>
<keyword evidence="5" id="KW-0808">Transferase</keyword>
<dbReference type="EC" id="2.5.1.-" evidence="5"/>
<dbReference type="EMBL" id="CAJHIS010000001">
    <property type="protein sequence ID" value="CAD6490938.1"/>
    <property type="molecule type" value="Genomic_DNA"/>
</dbReference>
<dbReference type="InterPro" id="IPR046469">
    <property type="entry name" value="SAM_HAT_N"/>
</dbReference>
<dbReference type="Gene3D" id="2.40.30.90">
    <property type="entry name" value="Bacterial fluorinating enzyme like"/>
    <property type="match status" value="1"/>
</dbReference>
<dbReference type="InterPro" id="IPR023228">
    <property type="entry name" value="SAM_OH_AdoTrfase_N_sf"/>
</dbReference>
<dbReference type="AlphaFoldDB" id="A0A811T4V8"/>
<organism evidence="5 6">
    <name type="scientific">Candidatus Argoarchaeum ethanivorans</name>
    <dbReference type="NCBI Taxonomy" id="2608793"/>
    <lineage>
        <taxon>Archaea</taxon>
        <taxon>Methanobacteriati</taxon>
        <taxon>Methanobacteriota</taxon>
        <taxon>Stenosarchaea group</taxon>
        <taxon>Methanomicrobia</taxon>
        <taxon>Methanosarcinales</taxon>
        <taxon>Methanosarcinales incertae sedis</taxon>
        <taxon>GOM Arc I cluster</taxon>
        <taxon>Candidatus Argoarchaeum</taxon>
    </lineage>
</organism>
<sequence>MPIITLLTDFRDFYPAAMKAVILTIAPQTNIVDITHGIPPQNIKWGAAALSFTAPFFPDNTVHIAVVDPGVGSERRSLAIRATGEKTQYLVGPDNGLLIPAAKTIGSFEVFEIFPGSTEKASPTFHGRDIFAPAGARLSLGENIHEMGKPVTDFIELPTKAPSIKNNILAGEIIFIDSFGNLITNIPEEIVFKFVKYGETLFLEGQPLPFVHTYANVNSDEPLLLIGSHGFLEISLNRASARDYFDINTEDIIQIIK</sequence>
<name>A0A811T4V8_9EURY</name>
<dbReference type="InterPro" id="IPR046470">
    <property type="entry name" value="SAM_HAT_C"/>
</dbReference>
<evidence type="ECO:0000259" key="4">
    <source>
        <dbReference type="Pfam" id="PF20257"/>
    </source>
</evidence>
<evidence type="ECO:0000259" key="3">
    <source>
        <dbReference type="Pfam" id="PF01887"/>
    </source>
</evidence>
<dbReference type="InterPro" id="IPR023227">
    <property type="entry name" value="SAM_OH_AdoTrfase_C_sf"/>
</dbReference>
<dbReference type="Proteomes" id="UP000634805">
    <property type="component" value="Unassembled WGS sequence"/>
</dbReference>
<feature type="domain" description="S-adenosyl-l-methionine hydroxide adenosyltransferase C-terminal" evidence="4">
    <location>
        <begin position="171"/>
        <end position="253"/>
    </location>
</feature>
<dbReference type="PANTHER" id="PTHR35092">
    <property type="entry name" value="CHLORINASE MJ1651"/>
    <property type="match status" value="1"/>
</dbReference>
<proteinExistence type="inferred from homology"/>
<dbReference type="InterPro" id="IPR002747">
    <property type="entry name" value="SAM_OH_AdoTrfase"/>
</dbReference>
<evidence type="ECO:0000313" key="6">
    <source>
        <dbReference type="Proteomes" id="UP000634805"/>
    </source>
</evidence>
<accession>A0A811T4V8</accession>
<dbReference type="Pfam" id="PF20257">
    <property type="entry name" value="SAM_HAT_C"/>
    <property type="match status" value="1"/>
</dbReference>
<reference evidence="5" key="1">
    <citation type="submission" date="2020-10" db="EMBL/GenBank/DDBJ databases">
        <authorList>
            <person name="Hahn C.J."/>
            <person name="Laso-Perez R."/>
            <person name="Vulcano F."/>
            <person name="Vaziourakis K.-M."/>
            <person name="Stokke R."/>
            <person name="Steen I.H."/>
            <person name="Teske A."/>
            <person name="Boetius A."/>
            <person name="Liebeke M."/>
            <person name="Amann R."/>
            <person name="Knittel K."/>
        </authorList>
    </citation>
    <scope>NUCLEOTIDE SEQUENCE</scope>
    <source>
        <strain evidence="5">Gfbio:e3339647-f889-4370-9287-4fb5cb688e4c:AG392D22_GoMArc1</strain>
    </source>
</reference>
<gene>
    <name evidence="5" type="ORF">EMLJLAPB_00047</name>
</gene>